<proteinExistence type="predicted"/>
<feature type="transmembrane region" description="Helical" evidence="1">
    <location>
        <begin position="39"/>
        <end position="60"/>
    </location>
</feature>
<dbReference type="Proteomes" id="UP000249185">
    <property type="component" value="Unassembled WGS sequence"/>
</dbReference>
<organism evidence="2 3">
    <name type="scientific">Rhodovulum sulfidophilum</name>
    <name type="common">Rhodobacter sulfidophilus</name>
    <dbReference type="NCBI Taxonomy" id="35806"/>
    <lineage>
        <taxon>Bacteria</taxon>
        <taxon>Pseudomonadati</taxon>
        <taxon>Pseudomonadota</taxon>
        <taxon>Alphaproteobacteria</taxon>
        <taxon>Rhodobacterales</taxon>
        <taxon>Paracoccaceae</taxon>
        <taxon>Rhodovulum</taxon>
    </lineage>
</organism>
<feature type="transmembrane region" description="Helical" evidence="1">
    <location>
        <begin position="134"/>
        <end position="152"/>
    </location>
</feature>
<sequence>MIGAVIKAVLGNLPVLLFAAAFLAAGFRPGPGPFAERLLSWLLLLSVGAQGIWAGFFHVFFPGIAAASIGWQASPFQTEIGIADASIGVAAVVSFWRGLDFKAAVVWTITLFNVGVAIVHLRDALLGDTSVNNFGPLLGITIALAVLLPWLLTRVRGHRLG</sequence>
<feature type="transmembrane region" description="Helical" evidence="1">
    <location>
        <begin position="6"/>
        <end position="27"/>
    </location>
</feature>
<feature type="transmembrane region" description="Helical" evidence="1">
    <location>
        <begin position="80"/>
        <end position="96"/>
    </location>
</feature>
<keyword evidence="1" id="KW-0812">Transmembrane</keyword>
<reference evidence="2 3" key="1">
    <citation type="submission" date="2017-08" db="EMBL/GenBank/DDBJ databases">
        <title>Infants hospitalized years apart are colonized by the same room-sourced microbial strains.</title>
        <authorList>
            <person name="Brooks B."/>
            <person name="Olm M.R."/>
            <person name="Firek B.A."/>
            <person name="Baker R."/>
            <person name="Thomas B.C."/>
            <person name="Morowitz M.J."/>
            <person name="Banfield J.F."/>
        </authorList>
    </citation>
    <scope>NUCLEOTIDE SEQUENCE [LARGE SCALE GENOMIC DNA]</scope>
    <source>
        <strain evidence="2">S2_005_002_R2_34</strain>
    </source>
</reference>
<dbReference type="Pfam" id="PF20589">
    <property type="entry name" value="DUF6790"/>
    <property type="match status" value="1"/>
</dbReference>
<evidence type="ECO:0000313" key="3">
    <source>
        <dbReference type="Proteomes" id="UP000249185"/>
    </source>
</evidence>
<dbReference type="AlphaFoldDB" id="A0A2W5NIX7"/>
<evidence type="ECO:0000256" key="1">
    <source>
        <dbReference type="SAM" id="Phobius"/>
    </source>
</evidence>
<feature type="transmembrane region" description="Helical" evidence="1">
    <location>
        <begin position="103"/>
        <end position="122"/>
    </location>
</feature>
<protein>
    <submittedName>
        <fullName evidence="2">Uncharacterized protein</fullName>
    </submittedName>
</protein>
<evidence type="ECO:0000313" key="2">
    <source>
        <dbReference type="EMBL" id="PZQ52468.1"/>
    </source>
</evidence>
<keyword evidence="1" id="KW-0472">Membrane</keyword>
<name>A0A2W5NIX7_RHOSU</name>
<gene>
    <name evidence="2" type="ORF">DI556_02105</name>
</gene>
<dbReference type="EMBL" id="QFPW01000001">
    <property type="protein sequence ID" value="PZQ52468.1"/>
    <property type="molecule type" value="Genomic_DNA"/>
</dbReference>
<keyword evidence="1" id="KW-1133">Transmembrane helix</keyword>
<dbReference type="InterPro" id="IPR046740">
    <property type="entry name" value="DUF6790"/>
</dbReference>
<accession>A0A2W5NIX7</accession>
<comment type="caution">
    <text evidence="2">The sequence shown here is derived from an EMBL/GenBank/DDBJ whole genome shotgun (WGS) entry which is preliminary data.</text>
</comment>